<evidence type="ECO:0000256" key="1">
    <source>
        <dbReference type="SAM" id="SignalP"/>
    </source>
</evidence>
<dbReference type="EMBL" id="SPHZ02000010">
    <property type="protein sequence ID" value="KAF0894584.1"/>
    <property type="molecule type" value="Genomic_DNA"/>
</dbReference>
<feature type="signal peptide" evidence="1">
    <location>
        <begin position="1"/>
        <end position="33"/>
    </location>
</feature>
<gene>
    <name evidence="2" type="ORF">E2562_001884</name>
</gene>
<protein>
    <recommendedName>
        <fullName evidence="4">Apple domain-containing protein</fullName>
    </recommendedName>
</protein>
<reference evidence="2 3" key="1">
    <citation type="submission" date="2019-11" db="EMBL/GenBank/DDBJ databases">
        <title>Whole genome sequence of Oryza granulata.</title>
        <authorList>
            <person name="Li W."/>
        </authorList>
    </citation>
    <scope>NUCLEOTIDE SEQUENCE [LARGE SCALE GENOMIC DNA]</scope>
    <source>
        <strain evidence="3">cv. Menghai</strain>
        <tissue evidence="2">Leaf</tissue>
    </source>
</reference>
<evidence type="ECO:0000313" key="2">
    <source>
        <dbReference type="EMBL" id="KAF0894584.1"/>
    </source>
</evidence>
<name>A0A6G1C435_9ORYZ</name>
<feature type="chain" id="PRO_5026344449" description="Apple domain-containing protein" evidence="1">
    <location>
        <begin position="34"/>
        <end position="85"/>
    </location>
</feature>
<comment type="caution">
    <text evidence="2">The sequence shown here is derived from an EMBL/GenBank/DDBJ whole genome shotgun (WGS) entry which is preliminary data.</text>
</comment>
<keyword evidence="1" id="KW-0732">Signal</keyword>
<organism evidence="2 3">
    <name type="scientific">Oryza meyeriana var. granulata</name>
    <dbReference type="NCBI Taxonomy" id="110450"/>
    <lineage>
        <taxon>Eukaryota</taxon>
        <taxon>Viridiplantae</taxon>
        <taxon>Streptophyta</taxon>
        <taxon>Embryophyta</taxon>
        <taxon>Tracheophyta</taxon>
        <taxon>Spermatophyta</taxon>
        <taxon>Magnoliopsida</taxon>
        <taxon>Liliopsida</taxon>
        <taxon>Poales</taxon>
        <taxon>Poaceae</taxon>
        <taxon>BOP clade</taxon>
        <taxon>Oryzoideae</taxon>
        <taxon>Oryzeae</taxon>
        <taxon>Oryzinae</taxon>
        <taxon>Oryza</taxon>
        <taxon>Oryza meyeriana</taxon>
    </lineage>
</organism>
<evidence type="ECO:0008006" key="4">
    <source>
        <dbReference type="Google" id="ProtNLM"/>
    </source>
</evidence>
<proteinExistence type="predicted"/>
<dbReference type="OrthoDB" id="10454433at2759"/>
<accession>A0A6G1C435</accession>
<dbReference type="Proteomes" id="UP000479710">
    <property type="component" value="Unassembled WGS sequence"/>
</dbReference>
<sequence length="85" mass="8944">MALQLAAHSRKSAVVAVAVPLLMFLLAAVATSAVSSHQPNGAAEEFGTCFFARSCVDTGCAIRCRDLGWNPDGSHCKTYPAFSNK</sequence>
<dbReference type="AlphaFoldDB" id="A0A6G1C435"/>
<keyword evidence="3" id="KW-1185">Reference proteome</keyword>
<evidence type="ECO:0000313" key="3">
    <source>
        <dbReference type="Proteomes" id="UP000479710"/>
    </source>
</evidence>